<protein>
    <submittedName>
        <fullName evidence="1">Uncharacterized protein</fullName>
    </submittedName>
</protein>
<keyword evidence="2" id="KW-1185">Reference proteome</keyword>
<dbReference type="RefSeq" id="WP_377508582.1">
    <property type="nucleotide sequence ID" value="NZ_JBHULU010000020.1"/>
</dbReference>
<proteinExistence type="predicted"/>
<dbReference type="Proteomes" id="UP001597544">
    <property type="component" value="Unassembled WGS sequence"/>
</dbReference>
<name>A0ABW5IND1_9BACT</name>
<reference evidence="2" key="1">
    <citation type="journal article" date="2019" name="Int. J. Syst. Evol. Microbiol.">
        <title>The Global Catalogue of Microorganisms (GCM) 10K type strain sequencing project: providing services to taxonomists for standard genome sequencing and annotation.</title>
        <authorList>
            <consortium name="The Broad Institute Genomics Platform"/>
            <consortium name="The Broad Institute Genome Sequencing Center for Infectious Disease"/>
            <person name="Wu L."/>
            <person name="Ma J."/>
        </authorList>
    </citation>
    <scope>NUCLEOTIDE SEQUENCE [LARGE SCALE GENOMIC DNA]</scope>
    <source>
        <strain evidence="2">KCTC 42498</strain>
    </source>
</reference>
<accession>A0ABW5IND1</accession>
<comment type="caution">
    <text evidence="1">The sequence shown here is derived from an EMBL/GenBank/DDBJ whole genome shotgun (WGS) entry which is preliminary data.</text>
</comment>
<gene>
    <name evidence="1" type="ORF">ACFSRY_13670</name>
</gene>
<organism evidence="1 2">
    <name type="scientific">Pontibacter locisalis</name>
    <dbReference type="NCBI Taxonomy" id="1719035"/>
    <lineage>
        <taxon>Bacteria</taxon>
        <taxon>Pseudomonadati</taxon>
        <taxon>Bacteroidota</taxon>
        <taxon>Cytophagia</taxon>
        <taxon>Cytophagales</taxon>
        <taxon>Hymenobacteraceae</taxon>
        <taxon>Pontibacter</taxon>
    </lineage>
</organism>
<sequence>MNFKTLLALVSFLITGHTGYSQVFVSYHQTSVPFAGVGYEIWRFAPEVRVSANVFADDLSTEFVLPFKVISKEDYFIDLGAGYRTNSFSGLVVPLGISAFPFEQKKMGFHAEVAVISDFTSSALFRGSWGIVFRLWENKREGI</sequence>
<evidence type="ECO:0000313" key="2">
    <source>
        <dbReference type="Proteomes" id="UP001597544"/>
    </source>
</evidence>
<evidence type="ECO:0000313" key="1">
    <source>
        <dbReference type="EMBL" id="MFD2514920.1"/>
    </source>
</evidence>
<dbReference type="EMBL" id="JBHULU010000020">
    <property type="protein sequence ID" value="MFD2514920.1"/>
    <property type="molecule type" value="Genomic_DNA"/>
</dbReference>